<dbReference type="GO" id="GO:0007165">
    <property type="term" value="P:signal transduction"/>
    <property type="evidence" value="ECO:0007669"/>
    <property type="project" value="TreeGrafter"/>
</dbReference>
<dbReference type="GO" id="GO:0016746">
    <property type="term" value="F:acyltransferase activity"/>
    <property type="evidence" value="ECO:0007669"/>
    <property type="project" value="UniProtKB-KW"/>
</dbReference>
<evidence type="ECO:0000256" key="2">
    <source>
        <dbReference type="ARBA" id="ARBA00022679"/>
    </source>
</evidence>
<keyword evidence="1" id="KW-0673">Quorum sensing</keyword>
<evidence type="ECO:0000256" key="3">
    <source>
        <dbReference type="ARBA" id="ARBA00022691"/>
    </source>
</evidence>
<keyword evidence="3" id="KW-0949">S-adenosyl-L-methionine</keyword>
<evidence type="ECO:0000313" key="6">
    <source>
        <dbReference type="Proteomes" id="UP000450676"/>
    </source>
</evidence>
<dbReference type="NCBIfam" id="TIGR03694">
    <property type="entry name" value="exosort_acyl"/>
    <property type="match status" value="1"/>
</dbReference>
<dbReference type="InterPro" id="IPR022484">
    <property type="entry name" value="PEP-CTERM/exosrtase_acylTfrase"/>
</dbReference>
<dbReference type="Proteomes" id="UP000450676">
    <property type="component" value="Unassembled WGS sequence"/>
</dbReference>
<gene>
    <name evidence="5" type="ORF">GTP77_28290</name>
</gene>
<dbReference type="GO" id="GO:0009372">
    <property type="term" value="P:quorum sensing"/>
    <property type="evidence" value="ECO:0007669"/>
    <property type="project" value="UniProtKB-KW"/>
</dbReference>
<accession>A0A7X4KQC5</accession>
<comment type="caution">
    <text evidence="5">The sequence shown here is derived from an EMBL/GenBank/DDBJ whole genome shotgun (WGS) entry which is preliminary data.</text>
</comment>
<evidence type="ECO:0000313" key="5">
    <source>
        <dbReference type="EMBL" id="MYN11218.1"/>
    </source>
</evidence>
<dbReference type="EMBL" id="WWCU01000060">
    <property type="protein sequence ID" value="MYN11218.1"/>
    <property type="molecule type" value="Genomic_DNA"/>
</dbReference>
<protein>
    <submittedName>
        <fullName evidence="5">PEP-CTERM/exosortase system-associated acyltransferase</fullName>
    </submittedName>
</protein>
<keyword evidence="4" id="KW-0071">Autoinducer synthesis</keyword>
<sequence>MLFDLFERFFGKRDILIPYFDFASVMKGMMDSAVLAEIYRLRYEVYCLECHYLDAAEFDEGKETDEYDDCSIHFAAYATRDQAMVGTVRLVQPKDGQVYPFESHCTVFEDFTMPARAQAGEVSRLVVKKTHRRRRGDSMEGVSKDFMEQKGGPAMIKPPSGKEQRTNSPLLLLGLYREMYRYSRKNGIRYWYAAMERSLARSLEKMGFRFVPIGPQVDYYGPVTPHMVDLYELNDRLKQENRFLAAWFNDEPIPFWVVVKTMVGTFMIGRSRKK</sequence>
<keyword evidence="5" id="KW-0012">Acyltransferase</keyword>
<dbReference type="AlphaFoldDB" id="A0A7X4KQC5"/>
<name>A0A7X4KQC5_9BURK</name>
<dbReference type="RefSeq" id="WP_161075489.1">
    <property type="nucleotide sequence ID" value="NZ_CP086370.1"/>
</dbReference>
<organism evidence="5 6">
    <name type="scientific">Pseudoduganella aquatica</name>
    <dbReference type="NCBI Taxonomy" id="2660641"/>
    <lineage>
        <taxon>Bacteria</taxon>
        <taxon>Pseudomonadati</taxon>
        <taxon>Pseudomonadota</taxon>
        <taxon>Betaproteobacteria</taxon>
        <taxon>Burkholderiales</taxon>
        <taxon>Oxalobacteraceae</taxon>
        <taxon>Telluria group</taxon>
        <taxon>Pseudoduganella</taxon>
    </lineage>
</organism>
<proteinExistence type="predicted"/>
<reference evidence="5 6" key="1">
    <citation type="submission" date="2019-12" db="EMBL/GenBank/DDBJ databases">
        <title>Novel species isolated from a subtropical stream in China.</title>
        <authorList>
            <person name="Lu H."/>
        </authorList>
    </citation>
    <scope>NUCLEOTIDE SEQUENCE [LARGE SCALE GENOMIC DNA]</scope>
    <source>
        <strain evidence="5 6">FT127W</strain>
    </source>
</reference>
<dbReference type="Pfam" id="PF13444">
    <property type="entry name" value="Acetyltransf_5"/>
    <property type="match status" value="1"/>
</dbReference>
<dbReference type="PANTHER" id="PTHR39322:SF1">
    <property type="entry name" value="ISOVALERYL-HOMOSERINE LACTONE SYNTHASE"/>
    <property type="match status" value="1"/>
</dbReference>
<keyword evidence="6" id="KW-1185">Reference proteome</keyword>
<dbReference type="PANTHER" id="PTHR39322">
    <property type="entry name" value="ACYL-HOMOSERINE-LACTONE SYNTHASE"/>
    <property type="match status" value="1"/>
</dbReference>
<dbReference type="SUPFAM" id="SSF55729">
    <property type="entry name" value="Acyl-CoA N-acyltransferases (Nat)"/>
    <property type="match status" value="1"/>
</dbReference>
<keyword evidence="2 5" id="KW-0808">Transferase</keyword>
<evidence type="ECO:0000256" key="1">
    <source>
        <dbReference type="ARBA" id="ARBA00022654"/>
    </source>
</evidence>
<dbReference type="InterPro" id="IPR001690">
    <property type="entry name" value="Autoind_synthase"/>
</dbReference>
<evidence type="ECO:0000256" key="4">
    <source>
        <dbReference type="ARBA" id="ARBA00022929"/>
    </source>
</evidence>
<dbReference type="InterPro" id="IPR016181">
    <property type="entry name" value="Acyl_CoA_acyltransferase"/>
</dbReference>
<dbReference type="Gene3D" id="3.40.630.30">
    <property type="match status" value="1"/>
</dbReference>